<accession>A0A8C4YE23</accession>
<keyword evidence="4" id="KW-1015">Disulfide bond</keyword>
<dbReference type="SUPFAM" id="SSF57302">
    <property type="entry name" value="Snake toxin-like"/>
    <property type="match status" value="2"/>
</dbReference>
<gene>
    <name evidence="7" type="primary">LOC115640539</name>
</gene>
<feature type="domain" description="UPAR/Ly6" evidence="6">
    <location>
        <begin position="137"/>
        <end position="231"/>
    </location>
</feature>
<evidence type="ECO:0000256" key="3">
    <source>
        <dbReference type="ARBA" id="ARBA00022525"/>
    </source>
</evidence>
<dbReference type="OrthoDB" id="9907178at2759"/>
<dbReference type="Gene3D" id="2.10.60.10">
    <property type="entry name" value="CD59"/>
    <property type="match status" value="2"/>
</dbReference>
<dbReference type="AlphaFoldDB" id="A0A8C4YE23"/>
<comment type="subcellular location">
    <subcellularLocation>
        <location evidence="1">Secreted</location>
    </subcellularLocation>
</comment>
<sequence length="243" mass="24958">MARELTASETPVPIYCFSITMEASLAACILAALLATGASLQCEVCEGQGTSCMGSMRPCPAGEDSCAIAVTVTTMAGVNTQSIHKGCVMSSQCRAGLISMNFGYGMTTRTSVACCLGDTCRTTTVAVPPADTKPNGRRCRGCYALNADHCNEQTINCTGSETRCLDATGTITSGRNQMQMVMKGCVSQSICDQLQVGLGSVAGVNESLTTAKCTVESGAADGAPGPARLLPALTGLLLLKLLS</sequence>
<feature type="domain" description="UPAR/Ly6" evidence="6">
    <location>
        <begin position="40"/>
        <end position="128"/>
    </location>
</feature>
<reference evidence="7" key="1">
    <citation type="submission" date="2025-08" db="UniProtKB">
        <authorList>
            <consortium name="Ensembl"/>
        </authorList>
    </citation>
    <scope>IDENTIFICATION</scope>
</reference>
<dbReference type="Pfam" id="PF00021">
    <property type="entry name" value="UPAR_LY6"/>
    <property type="match status" value="1"/>
</dbReference>
<keyword evidence="3" id="KW-0964">Secreted</keyword>
<keyword evidence="5" id="KW-0472">Membrane</keyword>
<organism evidence="7 8">
    <name type="scientific">Gopherus evgoodei</name>
    <name type="common">Goodes thornscrub tortoise</name>
    <dbReference type="NCBI Taxonomy" id="1825980"/>
    <lineage>
        <taxon>Eukaryota</taxon>
        <taxon>Metazoa</taxon>
        <taxon>Chordata</taxon>
        <taxon>Craniata</taxon>
        <taxon>Vertebrata</taxon>
        <taxon>Euteleostomi</taxon>
        <taxon>Archelosauria</taxon>
        <taxon>Testudinata</taxon>
        <taxon>Testudines</taxon>
        <taxon>Cryptodira</taxon>
        <taxon>Durocryptodira</taxon>
        <taxon>Testudinoidea</taxon>
        <taxon>Testudinidae</taxon>
        <taxon>Gopherus</taxon>
    </lineage>
</organism>
<name>A0A8C4YE23_9SAUR</name>
<dbReference type="PANTHER" id="PTHR20914">
    <property type="entry name" value="LY6/PLAUR DOMAIN-CONTAINING PROTEIN 8"/>
    <property type="match status" value="1"/>
</dbReference>
<keyword evidence="5" id="KW-1133">Transmembrane helix</keyword>
<dbReference type="GO" id="GO:0030154">
    <property type="term" value="P:cell differentiation"/>
    <property type="evidence" value="ECO:0007669"/>
    <property type="project" value="UniProtKB-ARBA"/>
</dbReference>
<reference evidence="7" key="2">
    <citation type="submission" date="2025-09" db="UniProtKB">
        <authorList>
            <consortium name="Ensembl"/>
        </authorList>
    </citation>
    <scope>IDENTIFICATION</scope>
</reference>
<keyword evidence="5" id="KW-0812">Transmembrane</keyword>
<feature type="transmembrane region" description="Helical" evidence="5">
    <location>
        <begin position="12"/>
        <end position="35"/>
    </location>
</feature>
<dbReference type="InterPro" id="IPR016054">
    <property type="entry name" value="LY6_UPA_recep-like"/>
</dbReference>
<evidence type="ECO:0000313" key="8">
    <source>
        <dbReference type="Proteomes" id="UP000694390"/>
    </source>
</evidence>
<dbReference type="GeneTree" id="ENSGT00940000164395"/>
<dbReference type="SMART" id="SM00134">
    <property type="entry name" value="LU"/>
    <property type="match status" value="2"/>
</dbReference>
<protein>
    <submittedName>
        <fullName evidence="7">Phospholipase A2 inhibitor subunit gamma B-like</fullName>
    </submittedName>
</protein>
<keyword evidence="8" id="KW-1185">Reference proteome</keyword>
<evidence type="ECO:0000259" key="6">
    <source>
        <dbReference type="SMART" id="SM00134"/>
    </source>
</evidence>
<evidence type="ECO:0000256" key="2">
    <source>
        <dbReference type="ARBA" id="ARBA00006570"/>
    </source>
</evidence>
<dbReference type="Pfam" id="PF02988">
    <property type="entry name" value="PLA2_inh"/>
    <property type="match status" value="1"/>
</dbReference>
<dbReference type="GO" id="GO:0005576">
    <property type="term" value="C:extracellular region"/>
    <property type="evidence" value="ECO:0007669"/>
    <property type="project" value="UniProtKB-SubCell"/>
</dbReference>
<dbReference type="CDD" id="cd23572">
    <property type="entry name" value="TFP_LU_ECD_PINLYP_rpt2"/>
    <property type="match status" value="1"/>
</dbReference>
<evidence type="ECO:0000313" key="7">
    <source>
        <dbReference type="Ensembl" id="ENSGEVP00005023818.1"/>
    </source>
</evidence>
<dbReference type="CDD" id="cd23588">
    <property type="entry name" value="TFP_LU_ECD_PLIG"/>
    <property type="match status" value="1"/>
</dbReference>
<dbReference type="Ensembl" id="ENSGEVT00005025042.1">
    <property type="protein sequence ID" value="ENSGEVP00005023818.1"/>
    <property type="gene ID" value="ENSGEVG00005016912.1"/>
</dbReference>
<dbReference type="InterPro" id="IPR004126">
    <property type="entry name" value="PLipase_A2_inh_N"/>
</dbReference>
<dbReference type="Proteomes" id="UP000694390">
    <property type="component" value="Unassembled WGS sequence"/>
</dbReference>
<comment type="similarity">
    <text evidence="2">Belongs to the CNF-like-inhibitor family.</text>
</comment>
<evidence type="ECO:0000256" key="4">
    <source>
        <dbReference type="ARBA" id="ARBA00023157"/>
    </source>
</evidence>
<dbReference type="InterPro" id="IPR050918">
    <property type="entry name" value="CNF-like_PLA2_Inhibitor"/>
</dbReference>
<dbReference type="InterPro" id="IPR045860">
    <property type="entry name" value="Snake_toxin-like_sf"/>
</dbReference>
<proteinExistence type="inferred from homology"/>
<evidence type="ECO:0000256" key="1">
    <source>
        <dbReference type="ARBA" id="ARBA00004613"/>
    </source>
</evidence>
<dbReference type="PANTHER" id="PTHR20914:SF30">
    <property type="entry name" value="LY6_PLAUR DOMAIN CONTAINING 9"/>
    <property type="match status" value="1"/>
</dbReference>
<dbReference type="GO" id="GO:0004859">
    <property type="term" value="F:phospholipase inhibitor activity"/>
    <property type="evidence" value="ECO:0007669"/>
    <property type="project" value="InterPro"/>
</dbReference>
<evidence type="ECO:0000256" key="5">
    <source>
        <dbReference type="SAM" id="Phobius"/>
    </source>
</evidence>